<evidence type="ECO:0000313" key="2">
    <source>
        <dbReference type="Proteomes" id="UP000694005"/>
    </source>
</evidence>
<reference evidence="1 2" key="1">
    <citation type="submission" date="2021-07" db="EMBL/GenBank/DDBJ databases">
        <authorList>
            <consortium name="Genoscope - CEA"/>
            <person name="William W."/>
        </authorList>
    </citation>
    <scope>NUCLEOTIDE SEQUENCE [LARGE SCALE GENOMIC DNA]</scope>
</reference>
<evidence type="ECO:0000313" key="1">
    <source>
        <dbReference type="EMBL" id="CAG7864572.1"/>
    </source>
</evidence>
<protein>
    <submittedName>
        <fullName evidence="1">Uncharacterized protein</fullName>
    </submittedName>
</protein>
<gene>
    <name evidence="1" type="ORF">BRAPAZ1V2_A09P50390.2</name>
</gene>
<dbReference type="Gramene" id="A09p50390.2_BraZ1">
    <property type="protein sequence ID" value="A09p50390.2_BraZ1.CDS"/>
    <property type="gene ID" value="A09g50390.2_BraZ1"/>
</dbReference>
<dbReference type="Proteomes" id="UP000694005">
    <property type="component" value="Chromosome A09"/>
</dbReference>
<feature type="non-terminal residue" evidence="1">
    <location>
        <position position="1"/>
    </location>
</feature>
<name>A0A8D9G266_BRACM</name>
<accession>A0A8D9G266</accession>
<dbReference type="AlphaFoldDB" id="A0A8D9G266"/>
<dbReference type="EMBL" id="LS974625">
    <property type="protein sequence ID" value="CAG7864572.1"/>
    <property type="molecule type" value="Genomic_DNA"/>
</dbReference>
<proteinExistence type="predicted"/>
<sequence length="97" mass="11092">MGFVCHVEHPHKFISNYLATFETPPELLGKKLGTWAQDLYNEIYGPPIYDVYYDEDQVEEGGNEDLVLNNIDEVGLHVVEQLEQTKDVPIIKADEVD</sequence>
<organism evidence="1 2">
    <name type="scientific">Brassica campestris</name>
    <name type="common">Field mustard</name>
    <dbReference type="NCBI Taxonomy" id="3711"/>
    <lineage>
        <taxon>Eukaryota</taxon>
        <taxon>Viridiplantae</taxon>
        <taxon>Streptophyta</taxon>
        <taxon>Embryophyta</taxon>
        <taxon>Tracheophyta</taxon>
        <taxon>Spermatophyta</taxon>
        <taxon>Magnoliopsida</taxon>
        <taxon>eudicotyledons</taxon>
        <taxon>Gunneridae</taxon>
        <taxon>Pentapetalae</taxon>
        <taxon>rosids</taxon>
        <taxon>malvids</taxon>
        <taxon>Brassicales</taxon>
        <taxon>Brassicaceae</taxon>
        <taxon>Brassiceae</taxon>
        <taxon>Brassica</taxon>
    </lineage>
</organism>